<proteinExistence type="predicted"/>
<dbReference type="Proteomes" id="UP001385892">
    <property type="component" value="Unassembled WGS sequence"/>
</dbReference>
<comment type="caution">
    <text evidence="2">The sequence shown here is derived from an EMBL/GenBank/DDBJ whole genome shotgun (WGS) entry which is preliminary data.</text>
</comment>
<feature type="signal peptide" evidence="1">
    <location>
        <begin position="1"/>
        <end position="32"/>
    </location>
</feature>
<name>A0ABU8WGS2_9BURK</name>
<protein>
    <recommendedName>
        <fullName evidence="4">UrcA family protein</fullName>
    </recommendedName>
</protein>
<evidence type="ECO:0008006" key="4">
    <source>
        <dbReference type="Google" id="ProtNLM"/>
    </source>
</evidence>
<keyword evidence="3" id="KW-1185">Reference proteome</keyword>
<evidence type="ECO:0000313" key="2">
    <source>
        <dbReference type="EMBL" id="MEJ8845963.1"/>
    </source>
</evidence>
<dbReference type="EMBL" id="JBBKZT010000002">
    <property type="protein sequence ID" value="MEJ8845963.1"/>
    <property type="molecule type" value="Genomic_DNA"/>
</dbReference>
<keyword evidence="1" id="KW-0732">Signal</keyword>
<reference evidence="2 3" key="1">
    <citation type="submission" date="2024-03" db="EMBL/GenBank/DDBJ databases">
        <title>Novel species of the genus Variovorax.</title>
        <authorList>
            <person name="Liu Q."/>
            <person name="Xin Y.-H."/>
        </authorList>
    </citation>
    <scope>NUCLEOTIDE SEQUENCE [LARGE SCALE GENOMIC DNA]</scope>
    <source>
        <strain evidence="2 3">KACC 18900</strain>
    </source>
</reference>
<feature type="chain" id="PRO_5045727279" description="UrcA family protein" evidence="1">
    <location>
        <begin position="33"/>
        <end position="139"/>
    </location>
</feature>
<gene>
    <name evidence="2" type="ORF">WKW82_04870</name>
</gene>
<sequence>MQRMPIRNLFHSAAHSIAALALMGALAPGAQAQSPVDGFPAAAVRFLDNELPQMDNAVKERDRDYFEQAMGRMIEFSSAWGFKTSANPDLARYSMCTDAVNEFVIVGLCRVMPKGSECEPGMGAKFDANLQRCRDAAKR</sequence>
<evidence type="ECO:0000256" key="1">
    <source>
        <dbReference type="SAM" id="SignalP"/>
    </source>
</evidence>
<evidence type="ECO:0000313" key="3">
    <source>
        <dbReference type="Proteomes" id="UP001385892"/>
    </source>
</evidence>
<organism evidence="2 3">
    <name type="scientific">Variovorax rhizosphaerae</name>
    <dbReference type="NCBI Taxonomy" id="1836200"/>
    <lineage>
        <taxon>Bacteria</taxon>
        <taxon>Pseudomonadati</taxon>
        <taxon>Pseudomonadota</taxon>
        <taxon>Betaproteobacteria</taxon>
        <taxon>Burkholderiales</taxon>
        <taxon>Comamonadaceae</taxon>
        <taxon>Variovorax</taxon>
    </lineage>
</organism>
<accession>A0ABU8WGS2</accession>
<dbReference type="RefSeq" id="WP_340341120.1">
    <property type="nucleotide sequence ID" value="NZ_JBBKZT010000002.1"/>
</dbReference>